<organism evidence="2">
    <name type="scientific">Serratia phage Kevin</name>
    <dbReference type="NCBI Taxonomy" id="3161161"/>
    <lineage>
        <taxon>Viruses</taxon>
        <taxon>Duplodnaviria</taxon>
        <taxon>Heunggongvirae</taxon>
        <taxon>Uroviricota</taxon>
        <taxon>Caudoviricetes</taxon>
        <taxon>Pantevenvirales</taxon>
        <taxon>Ackermannviridae</taxon>
        <taxon>Miltonvirus</taxon>
    </lineage>
</organism>
<proteinExistence type="predicted"/>
<feature type="compositionally biased region" description="Low complexity" evidence="1">
    <location>
        <begin position="103"/>
        <end position="115"/>
    </location>
</feature>
<accession>A0AAU8L0A5</accession>
<name>A0AAU8L0A5_9CAUD</name>
<dbReference type="EMBL" id="PP869623">
    <property type="protein sequence ID" value="XCN27966.1"/>
    <property type="molecule type" value="Genomic_DNA"/>
</dbReference>
<evidence type="ECO:0000256" key="1">
    <source>
        <dbReference type="SAM" id="MobiDB-lite"/>
    </source>
</evidence>
<evidence type="ECO:0000313" key="2">
    <source>
        <dbReference type="EMBL" id="XCN27966.1"/>
    </source>
</evidence>
<protein>
    <submittedName>
        <fullName evidence="2">Uncharacterized protein</fullName>
    </submittedName>
</protein>
<reference evidence="2" key="1">
    <citation type="submission" date="2024-06" db="EMBL/GenBank/DDBJ databases">
        <authorList>
            <person name="Melgar S."/>
            <person name="Ryabinky S."/>
            <person name="Merugu K."/>
            <person name="Desisa B."/>
            <person name="Truong H."/>
            <person name="Jamal R."/>
            <person name="Sandhu A."/>
            <person name="Johnson A."/>
        </authorList>
    </citation>
    <scope>NUCLEOTIDE SEQUENCE</scope>
</reference>
<sequence>MNDIEKLKAQAPKGANVVLIRPTDGSIFFAVEHEFGARYWHSDGREGFRGMEGLFHSTQLLHDFRAPAAAEKFGTVVSPGPASRSKKNTRDTLLKYQEMGSKPVAPATPATPAEPVNKKPRAGNVAKQAITADNRAVNNSPAGDGFESLDQLLCRQGKYLIPAAVSIHRNGKVKLSAFFKTDGPFEGDIFINRATKQIKIRVIKGGNAKFNKNAESFSSPLRDLLNITGPAQRIPLVLGLDGFYVGTWETAK</sequence>
<feature type="region of interest" description="Disordered" evidence="1">
    <location>
        <begin position="99"/>
        <end position="125"/>
    </location>
</feature>